<gene>
    <name evidence="2" type="ORF">SAMN05660652_02162</name>
</gene>
<dbReference type="EMBL" id="FNCY01000008">
    <property type="protein sequence ID" value="SDH72161.1"/>
    <property type="molecule type" value="Genomic_DNA"/>
</dbReference>
<protein>
    <recommendedName>
        <fullName evidence="4">Chemotaxis phosphatase CheX</fullName>
    </recommendedName>
</protein>
<evidence type="ECO:0000256" key="1">
    <source>
        <dbReference type="ARBA" id="ARBA00022500"/>
    </source>
</evidence>
<keyword evidence="1" id="KW-0145">Chemotaxis</keyword>
<dbReference type="AlphaFoldDB" id="A0A1G8EQI9"/>
<evidence type="ECO:0008006" key="4">
    <source>
        <dbReference type="Google" id="ProtNLM"/>
    </source>
</evidence>
<organism evidence="2 3">
    <name type="scientific">Propionivibrio dicarboxylicus</name>
    <dbReference type="NCBI Taxonomy" id="83767"/>
    <lineage>
        <taxon>Bacteria</taxon>
        <taxon>Pseudomonadati</taxon>
        <taxon>Pseudomonadota</taxon>
        <taxon>Betaproteobacteria</taxon>
        <taxon>Rhodocyclales</taxon>
        <taxon>Rhodocyclaceae</taxon>
        <taxon>Propionivibrio</taxon>
    </lineage>
</organism>
<dbReference type="RefSeq" id="WP_143009832.1">
    <property type="nucleotide sequence ID" value="NZ_FNCY01000008.1"/>
</dbReference>
<accession>A0A1G8EQI9</accession>
<dbReference type="SUPFAM" id="SSF103039">
    <property type="entry name" value="CheC-like"/>
    <property type="match status" value="1"/>
</dbReference>
<dbReference type="OrthoDB" id="9181039at2"/>
<name>A0A1G8EQI9_9RHOO</name>
<evidence type="ECO:0000313" key="2">
    <source>
        <dbReference type="EMBL" id="SDH72161.1"/>
    </source>
</evidence>
<evidence type="ECO:0000313" key="3">
    <source>
        <dbReference type="Proteomes" id="UP000198607"/>
    </source>
</evidence>
<dbReference type="GO" id="GO:0006935">
    <property type="term" value="P:chemotaxis"/>
    <property type="evidence" value="ECO:0007669"/>
    <property type="project" value="UniProtKB-KW"/>
</dbReference>
<dbReference type="Gene3D" id="3.40.1550.10">
    <property type="entry name" value="CheC-like"/>
    <property type="match status" value="1"/>
</dbReference>
<proteinExistence type="predicted"/>
<keyword evidence="3" id="KW-1185">Reference proteome</keyword>
<sequence>MDTTHNTQQDRAASVALPIKEKLSELVRYASITRAKTQANAESVVIGEMESSFQSGRILAPHMAFILISGETIRITFKAHFSIRSAKRLAFRIYGGASAEQIRERQAIDFVKEYTNLVAGNLVTRLSNVGVEVGISLPLATSGFYEVFADYIDKQIPTVACSDFWELDVDGYKLYCSAQYEFLSIERLAKLADVVVEEEDDEEMDFL</sequence>
<reference evidence="2 3" key="1">
    <citation type="submission" date="2016-10" db="EMBL/GenBank/DDBJ databases">
        <authorList>
            <person name="de Groot N.N."/>
        </authorList>
    </citation>
    <scope>NUCLEOTIDE SEQUENCE [LARGE SCALE GENOMIC DNA]</scope>
    <source>
        <strain evidence="2 3">DSM 5885</strain>
    </source>
</reference>
<dbReference type="Proteomes" id="UP000198607">
    <property type="component" value="Unassembled WGS sequence"/>
</dbReference>
<dbReference type="InterPro" id="IPR028976">
    <property type="entry name" value="CheC-like_sf"/>
</dbReference>
<dbReference type="STRING" id="83767.SAMN05660652_02162"/>